<proteinExistence type="predicted"/>
<organism evidence="1 2">
    <name type="scientific">Pararobbsia silviterrae</name>
    <dbReference type="NCBI Taxonomy" id="1792498"/>
    <lineage>
        <taxon>Bacteria</taxon>
        <taxon>Pseudomonadati</taxon>
        <taxon>Pseudomonadota</taxon>
        <taxon>Betaproteobacteria</taxon>
        <taxon>Burkholderiales</taxon>
        <taxon>Burkholderiaceae</taxon>
        <taxon>Pararobbsia</taxon>
    </lineage>
</organism>
<gene>
    <name evidence="1" type="ORF">D7S86_09965</name>
</gene>
<name>A0A494Y1M0_9BURK</name>
<evidence type="ECO:0000313" key="2">
    <source>
        <dbReference type="Proteomes" id="UP000270342"/>
    </source>
</evidence>
<protein>
    <submittedName>
        <fullName evidence="1">Uncharacterized protein</fullName>
    </submittedName>
</protein>
<dbReference type="CDD" id="cd20897">
    <property type="entry name" value="Smlt3025-like"/>
    <property type="match status" value="1"/>
</dbReference>
<dbReference type="Proteomes" id="UP000270342">
    <property type="component" value="Unassembled WGS sequence"/>
</dbReference>
<reference evidence="1 2" key="1">
    <citation type="submission" date="2018-10" db="EMBL/GenBank/DDBJ databases">
        <title>Robbsia sp. DHC34, isolated from soil.</title>
        <authorList>
            <person name="Gao Z.-H."/>
            <person name="Qiu L.-H."/>
        </authorList>
    </citation>
    <scope>NUCLEOTIDE SEQUENCE [LARGE SCALE GENOMIC DNA]</scope>
    <source>
        <strain evidence="1 2">DHC34</strain>
    </source>
</reference>
<dbReference type="AlphaFoldDB" id="A0A494Y1M0"/>
<dbReference type="InterPro" id="IPR049732">
    <property type="entry name" value="Smlt3025-like"/>
</dbReference>
<accession>A0A494Y1M0</accession>
<evidence type="ECO:0000313" key="1">
    <source>
        <dbReference type="EMBL" id="RKP56662.1"/>
    </source>
</evidence>
<dbReference type="EMBL" id="RBZU01000003">
    <property type="protein sequence ID" value="RKP56662.1"/>
    <property type="molecule type" value="Genomic_DNA"/>
</dbReference>
<dbReference type="PROSITE" id="PS51257">
    <property type="entry name" value="PROKAR_LIPOPROTEIN"/>
    <property type="match status" value="1"/>
</dbReference>
<keyword evidence="2" id="KW-1185">Reference proteome</keyword>
<comment type="caution">
    <text evidence="1">The sequence shown here is derived from an EMBL/GenBank/DDBJ whole genome shotgun (WGS) entry which is preliminary data.</text>
</comment>
<sequence length="301" mass="34813">MHMTLKKLFIFSIVVLSIVACILLGLSQLGRVLGKSWFPIETDAAQYADPNFGMGNLGGVPVRIPLWFAEHVEYEGDPGFMGKREGPIPKRTMDSPLTSFDFNVRFPDMAGRTSPALWWDYEKYANLYWDGWYDSISPWMFVGVETGSRYYGIAGLERVLKYRLTFNPDLDPKREREYQKLPEDRWGLVAYATRFFDPESGNAYHWIASNTELYVNRSRDGRLNTYIACTNHYRKNVLRLTCTQSFSLEPRMKAEAHVSYPRYFLPYWKEIQRLTGDLIWSFRLDEAATTPSTGDPSSPAR</sequence>